<protein>
    <recommendedName>
        <fullName evidence="1">Cupin type-2 domain-containing protein</fullName>
    </recommendedName>
</protein>
<proteinExistence type="predicted"/>
<comment type="caution">
    <text evidence="2">The sequence shown here is derived from an EMBL/GenBank/DDBJ whole genome shotgun (WGS) entry which is preliminary data.</text>
</comment>
<dbReference type="InterPro" id="IPR013096">
    <property type="entry name" value="Cupin_2"/>
</dbReference>
<evidence type="ECO:0000313" key="3">
    <source>
        <dbReference type="Proteomes" id="UP001156670"/>
    </source>
</evidence>
<dbReference type="PANTHER" id="PTHR38599:SF1">
    <property type="entry name" value="CUPIN DOMAIN PROTEIN (AFU_ORTHOLOGUE AFUA_3G13620)"/>
    <property type="match status" value="1"/>
</dbReference>
<keyword evidence="3" id="KW-1185">Reference proteome</keyword>
<organism evidence="2 3">
    <name type="scientific">Dyella acidisoli</name>
    <dbReference type="NCBI Taxonomy" id="1867834"/>
    <lineage>
        <taxon>Bacteria</taxon>
        <taxon>Pseudomonadati</taxon>
        <taxon>Pseudomonadota</taxon>
        <taxon>Gammaproteobacteria</taxon>
        <taxon>Lysobacterales</taxon>
        <taxon>Rhodanobacteraceae</taxon>
        <taxon>Dyella</taxon>
    </lineage>
</organism>
<sequence>MELILVTFQPGVSAPLHHHPVAGLNYIIEGTAESAYGHDVPKLYRAGDTLQDLPNVPHTVFRNPDKSKVLRFLIFTNLHADQAYTTAP</sequence>
<feature type="domain" description="Cupin type-2" evidence="1">
    <location>
        <begin position="5"/>
        <end position="73"/>
    </location>
</feature>
<dbReference type="InterPro" id="IPR011051">
    <property type="entry name" value="RmlC_Cupin_sf"/>
</dbReference>
<evidence type="ECO:0000313" key="2">
    <source>
        <dbReference type="EMBL" id="GLQ93519.1"/>
    </source>
</evidence>
<reference evidence="3" key="1">
    <citation type="journal article" date="2019" name="Int. J. Syst. Evol. Microbiol.">
        <title>The Global Catalogue of Microorganisms (GCM) 10K type strain sequencing project: providing services to taxonomists for standard genome sequencing and annotation.</title>
        <authorList>
            <consortium name="The Broad Institute Genomics Platform"/>
            <consortium name="The Broad Institute Genome Sequencing Center for Infectious Disease"/>
            <person name="Wu L."/>
            <person name="Ma J."/>
        </authorList>
    </citation>
    <scope>NUCLEOTIDE SEQUENCE [LARGE SCALE GENOMIC DNA]</scope>
    <source>
        <strain evidence="3">NBRC 111980</strain>
    </source>
</reference>
<gene>
    <name evidence="2" type="ORF">GCM10007901_24700</name>
</gene>
<dbReference type="Pfam" id="PF07883">
    <property type="entry name" value="Cupin_2"/>
    <property type="match status" value="1"/>
</dbReference>
<accession>A0ABQ5XQM7</accession>
<dbReference type="EMBL" id="BSOB01000018">
    <property type="protein sequence ID" value="GLQ93519.1"/>
    <property type="molecule type" value="Genomic_DNA"/>
</dbReference>
<dbReference type="PANTHER" id="PTHR38599">
    <property type="entry name" value="CUPIN DOMAIN PROTEIN (AFU_ORTHOLOGUE AFUA_3G13620)"/>
    <property type="match status" value="1"/>
</dbReference>
<evidence type="ECO:0000259" key="1">
    <source>
        <dbReference type="Pfam" id="PF07883"/>
    </source>
</evidence>
<name>A0ABQ5XQM7_9GAMM</name>
<dbReference type="RefSeq" id="WP_284321227.1">
    <property type="nucleotide sequence ID" value="NZ_BSOB01000018.1"/>
</dbReference>
<dbReference type="SUPFAM" id="SSF51182">
    <property type="entry name" value="RmlC-like cupins"/>
    <property type="match status" value="1"/>
</dbReference>
<dbReference type="Gene3D" id="2.60.120.10">
    <property type="entry name" value="Jelly Rolls"/>
    <property type="match status" value="1"/>
</dbReference>
<dbReference type="InterPro" id="IPR014710">
    <property type="entry name" value="RmlC-like_jellyroll"/>
</dbReference>
<dbReference type="Proteomes" id="UP001156670">
    <property type="component" value="Unassembled WGS sequence"/>
</dbReference>